<dbReference type="AlphaFoldDB" id="A0A410JVV3"/>
<dbReference type="Pfam" id="PF00378">
    <property type="entry name" value="ECH_1"/>
    <property type="match status" value="1"/>
</dbReference>
<dbReference type="Proteomes" id="UP000287502">
    <property type="component" value="Chromosome"/>
</dbReference>
<dbReference type="SUPFAM" id="SSF52096">
    <property type="entry name" value="ClpP/crotonase"/>
    <property type="match status" value="1"/>
</dbReference>
<dbReference type="InterPro" id="IPR001753">
    <property type="entry name" value="Enoyl-CoA_hydra/iso"/>
</dbReference>
<keyword evidence="2" id="KW-1185">Reference proteome</keyword>
<proteinExistence type="predicted"/>
<keyword evidence="1" id="KW-0413">Isomerase</keyword>
<dbReference type="CDD" id="cd06558">
    <property type="entry name" value="crotonase-like"/>
    <property type="match status" value="1"/>
</dbReference>
<dbReference type="Gene3D" id="3.90.226.10">
    <property type="entry name" value="2-enoyl-CoA Hydratase, Chain A, domain 1"/>
    <property type="match status" value="1"/>
</dbReference>
<organism evidence="1 2">
    <name type="scientific">Geovibrio thiophilus</name>
    <dbReference type="NCBI Taxonomy" id="139438"/>
    <lineage>
        <taxon>Bacteria</taxon>
        <taxon>Pseudomonadati</taxon>
        <taxon>Deferribacterota</taxon>
        <taxon>Deferribacteres</taxon>
        <taxon>Deferribacterales</taxon>
        <taxon>Geovibrionaceae</taxon>
        <taxon>Geovibrio</taxon>
    </lineage>
</organism>
<dbReference type="PANTHER" id="PTHR11941">
    <property type="entry name" value="ENOYL-COA HYDRATASE-RELATED"/>
    <property type="match status" value="1"/>
</dbReference>
<dbReference type="GO" id="GO:0016853">
    <property type="term" value="F:isomerase activity"/>
    <property type="evidence" value="ECO:0007669"/>
    <property type="project" value="UniProtKB-KW"/>
</dbReference>
<protein>
    <submittedName>
        <fullName evidence="1">Enoyl-CoA hydratase/isomerase family protein</fullName>
    </submittedName>
</protein>
<accession>A0A410JVV3</accession>
<evidence type="ECO:0000313" key="1">
    <source>
        <dbReference type="EMBL" id="QAR32304.1"/>
    </source>
</evidence>
<gene>
    <name evidence="1" type="ORF">EP073_02490</name>
</gene>
<dbReference type="InterPro" id="IPR029045">
    <property type="entry name" value="ClpP/crotonase-like_dom_sf"/>
</dbReference>
<sequence length="215" mass="23201">MISLTLKDVTAIVRLTPPEGRFTLLDAPTIKKIIRTLKEVSESPAKVIRIQGGSGCFAVGADLKTMYGYDGFTAKGFSMLGNSLFNLMRTMPQVITGEIDGYCMGGGMDFAAACDFRLATAESVFAHPGTKLGIITGFGGTQAIPRIMKPAASAEFFCTGEMFRSEEMKRGGFLTEIFPSAADMDSYAAHLCAKIAAKDRELLSRMKRGLFHKGL</sequence>
<name>A0A410JVV3_9BACT</name>
<reference evidence="1 2" key="1">
    <citation type="submission" date="2019-01" db="EMBL/GenBank/DDBJ databases">
        <title>Geovibrio thiophilus DSM 11263, complete genome.</title>
        <authorList>
            <person name="Spring S."/>
            <person name="Bunk B."/>
            <person name="Sproer C."/>
        </authorList>
    </citation>
    <scope>NUCLEOTIDE SEQUENCE [LARGE SCALE GENOMIC DNA]</scope>
    <source>
        <strain evidence="1 2">DSM 11263</strain>
    </source>
</reference>
<dbReference type="GO" id="GO:0006635">
    <property type="term" value="P:fatty acid beta-oxidation"/>
    <property type="evidence" value="ECO:0007669"/>
    <property type="project" value="TreeGrafter"/>
</dbReference>
<evidence type="ECO:0000313" key="2">
    <source>
        <dbReference type="Proteomes" id="UP000287502"/>
    </source>
</evidence>
<dbReference type="RefSeq" id="WP_128465591.1">
    <property type="nucleotide sequence ID" value="NZ_CP035108.1"/>
</dbReference>
<dbReference type="KEGG" id="gtl:EP073_02490"/>
<dbReference type="EMBL" id="CP035108">
    <property type="protein sequence ID" value="QAR32304.1"/>
    <property type="molecule type" value="Genomic_DNA"/>
</dbReference>
<dbReference type="PANTHER" id="PTHR11941:SF54">
    <property type="entry name" value="ENOYL-COA HYDRATASE, MITOCHONDRIAL"/>
    <property type="match status" value="1"/>
</dbReference>
<dbReference type="OrthoDB" id="4608673at2"/>